<proteinExistence type="predicted"/>
<evidence type="ECO:0000313" key="3">
    <source>
        <dbReference type="Proteomes" id="UP001348817"/>
    </source>
</evidence>
<keyword evidence="3" id="KW-1185">Reference proteome</keyword>
<dbReference type="RefSeq" id="WP_338393925.1">
    <property type="nucleotide sequence ID" value="NZ_AP025314.1"/>
</dbReference>
<dbReference type="Proteomes" id="UP001348817">
    <property type="component" value="Chromosome"/>
</dbReference>
<dbReference type="KEGG" id="fax:FUAX_11140"/>
<dbReference type="GO" id="GO:0008218">
    <property type="term" value="P:bioluminescence"/>
    <property type="evidence" value="ECO:0007669"/>
    <property type="project" value="InterPro"/>
</dbReference>
<keyword evidence="2" id="KW-0808">Transferase</keyword>
<keyword evidence="2" id="KW-0012">Acyltransferase</keyword>
<feature type="domain" description="Acyl-protein synthetase LuxE" evidence="1">
    <location>
        <begin position="25"/>
        <end position="326"/>
    </location>
</feature>
<organism evidence="2 3">
    <name type="scientific">Fulvitalea axinellae</name>
    <dbReference type="NCBI Taxonomy" id="1182444"/>
    <lineage>
        <taxon>Bacteria</taxon>
        <taxon>Pseudomonadati</taxon>
        <taxon>Bacteroidota</taxon>
        <taxon>Cytophagia</taxon>
        <taxon>Cytophagales</taxon>
        <taxon>Persicobacteraceae</taxon>
        <taxon>Fulvitalea</taxon>
    </lineage>
</organism>
<reference evidence="2 3" key="1">
    <citation type="submission" date="2021-12" db="EMBL/GenBank/DDBJ databases">
        <title>Genome sequencing of bacteria with rrn-lacking chromosome and rrn-plasmid.</title>
        <authorList>
            <person name="Anda M."/>
            <person name="Iwasaki W."/>
        </authorList>
    </citation>
    <scope>NUCLEOTIDE SEQUENCE [LARGE SCALE GENOMIC DNA]</scope>
    <source>
        <strain evidence="2 3">DSM 100852</strain>
    </source>
</reference>
<dbReference type="InterPro" id="IPR007534">
    <property type="entry name" value="LuxE"/>
</dbReference>
<evidence type="ECO:0000259" key="1">
    <source>
        <dbReference type="Pfam" id="PF04443"/>
    </source>
</evidence>
<dbReference type="AlphaFoldDB" id="A0AAU9CL65"/>
<dbReference type="SUPFAM" id="SSF56801">
    <property type="entry name" value="Acetyl-CoA synthetase-like"/>
    <property type="match status" value="1"/>
</dbReference>
<evidence type="ECO:0000313" key="2">
    <source>
        <dbReference type="EMBL" id="BDD08682.1"/>
    </source>
</evidence>
<accession>A0AAU9CL65</accession>
<dbReference type="GO" id="GO:0047474">
    <property type="term" value="F:long-chain fatty acid--protein ligase activity"/>
    <property type="evidence" value="ECO:0007669"/>
    <property type="project" value="InterPro"/>
</dbReference>
<gene>
    <name evidence="2" type="ORF">FUAX_11140</name>
</gene>
<protein>
    <submittedName>
        <fullName evidence="2">Acyltransferase</fullName>
    </submittedName>
</protein>
<dbReference type="GO" id="GO:0016746">
    <property type="term" value="F:acyltransferase activity"/>
    <property type="evidence" value="ECO:0007669"/>
    <property type="project" value="UniProtKB-KW"/>
</dbReference>
<name>A0AAU9CL65_9BACT</name>
<dbReference type="Pfam" id="PF04443">
    <property type="entry name" value="LuxE"/>
    <property type="match status" value="1"/>
</dbReference>
<dbReference type="EMBL" id="AP025314">
    <property type="protein sequence ID" value="BDD08682.1"/>
    <property type="molecule type" value="Genomic_DNA"/>
</dbReference>
<sequence>MEVVEMIREYQNRVLGTNKADFENLALELYRFQSKYNPVYREYIQSLGRDPEKAKTLRDITFLPISFFKTHKVATGNWIPEKTFESSGTTGMETSKHHVFSLEFYLKIAEQIFQEFYGPLEEYSFLGLLPSYLERDNSSLVAMVKHFIDVSGHGGFYLNNHEALLEAVDNARKNGKKCFIIGVTFGLLDLAEQHDTDLSDCVIMETGGMKGRRKEMVRQEVHDFLGSAFNSPSIHSEYGMTELLSQAYSKGEGIFQTKGSMRILLRESTDPFSYINKGSGGINVIDLANVHSCCFIETQDIGRIHPDGQLEILGRFDNSDVRGCSLMAV</sequence>